<organism evidence="1 2">
    <name type="scientific">Nocardia camponoti</name>
    <dbReference type="NCBI Taxonomy" id="1616106"/>
    <lineage>
        <taxon>Bacteria</taxon>
        <taxon>Bacillati</taxon>
        <taxon>Actinomycetota</taxon>
        <taxon>Actinomycetes</taxon>
        <taxon>Mycobacteriales</taxon>
        <taxon>Nocardiaceae</taxon>
        <taxon>Nocardia</taxon>
    </lineage>
</organism>
<evidence type="ECO:0000313" key="1">
    <source>
        <dbReference type="EMBL" id="GGK53008.1"/>
    </source>
</evidence>
<reference evidence="1" key="1">
    <citation type="journal article" date="2014" name="Int. J. Syst. Evol. Microbiol.">
        <title>Complete genome sequence of Corynebacterium casei LMG S-19264T (=DSM 44701T), isolated from a smear-ripened cheese.</title>
        <authorList>
            <consortium name="US DOE Joint Genome Institute (JGI-PGF)"/>
            <person name="Walter F."/>
            <person name="Albersmeier A."/>
            <person name="Kalinowski J."/>
            <person name="Ruckert C."/>
        </authorList>
    </citation>
    <scope>NUCLEOTIDE SEQUENCE</scope>
    <source>
        <strain evidence="1">CGMCC 4.7278</strain>
    </source>
</reference>
<proteinExistence type="predicted"/>
<comment type="caution">
    <text evidence="1">The sequence shown here is derived from an EMBL/GenBank/DDBJ whole genome shotgun (WGS) entry which is preliminary data.</text>
</comment>
<gene>
    <name evidence="1" type="ORF">GCM10011591_25940</name>
</gene>
<evidence type="ECO:0008006" key="3">
    <source>
        <dbReference type="Google" id="ProtNLM"/>
    </source>
</evidence>
<sequence>MDLDELISALTTGRGSDPAIGARIGAALTHRRRPLTVQVAGRAFTGRTTLLGALALLGAVETAAVDSPGVGDPVLDADLVVYVLAGPPNEADRRVLSALSPTNCVVALNKSDAVGSRWSAAVEAAARYSAELRLPVVPVIGVLAARTRSGSVEPEELAELRELAADEPSMLSTELFIAGSEARARLVERWGLFGIDCALSALRAVPELSSAGLMQVLHAASGIDPLHELLHRRYEQIDAVRGGELLDELVRLAARGLADEEGSAAVLVEEYLFSDDAMRMGLRAGLACPAVSHLAAGYPSPSAADASEALARASRWRSLVSSDMPPAARRAAMRVHNGYMRQWERLSSAGL</sequence>
<dbReference type="SUPFAM" id="SSF52540">
    <property type="entry name" value="P-loop containing nucleoside triphosphate hydrolases"/>
    <property type="match status" value="1"/>
</dbReference>
<reference evidence="1" key="2">
    <citation type="submission" date="2020-09" db="EMBL/GenBank/DDBJ databases">
        <authorList>
            <person name="Sun Q."/>
            <person name="Zhou Y."/>
        </authorList>
    </citation>
    <scope>NUCLEOTIDE SEQUENCE</scope>
    <source>
        <strain evidence="1">CGMCC 4.7278</strain>
    </source>
</reference>
<protein>
    <recommendedName>
        <fullName evidence="3">GTPase</fullName>
    </recommendedName>
</protein>
<evidence type="ECO:0000313" key="2">
    <source>
        <dbReference type="Proteomes" id="UP000612956"/>
    </source>
</evidence>
<dbReference type="EMBL" id="BMMW01000002">
    <property type="protein sequence ID" value="GGK53008.1"/>
    <property type="molecule type" value="Genomic_DNA"/>
</dbReference>
<keyword evidence="2" id="KW-1185">Reference proteome</keyword>
<dbReference type="RefSeq" id="WP_188829145.1">
    <property type="nucleotide sequence ID" value="NZ_BMMW01000002.1"/>
</dbReference>
<name>A0A917QJ18_9NOCA</name>
<dbReference type="InterPro" id="IPR027417">
    <property type="entry name" value="P-loop_NTPase"/>
</dbReference>
<accession>A0A917QJ18</accession>
<dbReference type="AlphaFoldDB" id="A0A917QJ18"/>
<dbReference type="Proteomes" id="UP000612956">
    <property type="component" value="Unassembled WGS sequence"/>
</dbReference>